<keyword evidence="4" id="KW-1185">Reference proteome</keyword>
<dbReference type="GeneID" id="37047105"/>
<dbReference type="EMBL" id="KZ819637">
    <property type="protein sequence ID" value="PWN89635.1"/>
    <property type="molecule type" value="Genomic_DNA"/>
</dbReference>
<feature type="region of interest" description="Disordered" evidence="1">
    <location>
        <begin position="159"/>
        <end position="178"/>
    </location>
</feature>
<dbReference type="InParanoid" id="A0A316YPG8"/>
<evidence type="ECO:0000313" key="3">
    <source>
        <dbReference type="EMBL" id="PWN89635.1"/>
    </source>
</evidence>
<keyword evidence="2" id="KW-0732">Signal</keyword>
<proteinExistence type="predicted"/>
<evidence type="ECO:0000256" key="1">
    <source>
        <dbReference type="SAM" id="MobiDB-lite"/>
    </source>
</evidence>
<organism evidence="3 4">
    <name type="scientific">Acaromyces ingoldii</name>
    <dbReference type="NCBI Taxonomy" id="215250"/>
    <lineage>
        <taxon>Eukaryota</taxon>
        <taxon>Fungi</taxon>
        <taxon>Dikarya</taxon>
        <taxon>Basidiomycota</taxon>
        <taxon>Ustilaginomycotina</taxon>
        <taxon>Exobasidiomycetes</taxon>
        <taxon>Exobasidiales</taxon>
        <taxon>Cryptobasidiaceae</taxon>
        <taxon>Acaromyces</taxon>
    </lineage>
</organism>
<evidence type="ECO:0000313" key="4">
    <source>
        <dbReference type="Proteomes" id="UP000245768"/>
    </source>
</evidence>
<gene>
    <name evidence="3" type="ORF">FA10DRAFT_302954</name>
</gene>
<sequence length="178" mass="19172">MHFFFKLAGVLLVAFAFMAVGVGASPAITDLKKLGGNGFGGDKGLKNMKNFGPPYQNYAYGIVLYSYTDFYNRRTHTNVGCCRKGSPLDSNQQFRSGYTCSDIQQGGYQYCGYQVSEYSDSSRMLFVDACTEGSDLYPSDGVYAKDYCQSLIGVPISGSPSSLGSKSSPNKVPGGTSH</sequence>
<dbReference type="AlphaFoldDB" id="A0A316YPG8"/>
<evidence type="ECO:0000256" key="2">
    <source>
        <dbReference type="SAM" id="SignalP"/>
    </source>
</evidence>
<protein>
    <submittedName>
        <fullName evidence="3">Uncharacterized protein</fullName>
    </submittedName>
</protein>
<dbReference type="RefSeq" id="XP_025376833.1">
    <property type="nucleotide sequence ID" value="XM_025525189.1"/>
</dbReference>
<feature type="compositionally biased region" description="Low complexity" evidence="1">
    <location>
        <begin position="159"/>
        <end position="172"/>
    </location>
</feature>
<dbReference type="Proteomes" id="UP000245768">
    <property type="component" value="Unassembled WGS sequence"/>
</dbReference>
<reference evidence="3 4" key="1">
    <citation type="journal article" date="2018" name="Mol. Biol. Evol.">
        <title>Broad Genomic Sampling Reveals a Smut Pathogenic Ancestry of the Fungal Clade Ustilaginomycotina.</title>
        <authorList>
            <person name="Kijpornyongpan T."/>
            <person name="Mondo S.J."/>
            <person name="Barry K."/>
            <person name="Sandor L."/>
            <person name="Lee J."/>
            <person name="Lipzen A."/>
            <person name="Pangilinan J."/>
            <person name="LaButti K."/>
            <person name="Hainaut M."/>
            <person name="Henrissat B."/>
            <person name="Grigoriev I.V."/>
            <person name="Spatafora J.W."/>
            <person name="Aime M.C."/>
        </authorList>
    </citation>
    <scope>NUCLEOTIDE SEQUENCE [LARGE SCALE GENOMIC DNA]</scope>
    <source>
        <strain evidence="3 4">MCA 4198</strain>
    </source>
</reference>
<feature type="signal peptide" evidence="2">
    <location>
        <begin position="1"/>
        <end position="24"/>
    </location>
</feature>
<accession>A0A316YPG8</accession>
<name>A0A316YPG8_9BASI</name>
<feature type="chain" id="PRO_5016315110" evidence="2">
    <location>
        <begin position="25"/>
        <end position="178"/>
    </location>
</feature>